<evidence type="ECO:0000313" key="1">
    <source>
        <dbReference type="EMBL" id="KAJ4430368.1"/>
    </source>
</evidence>
<dbReference type="EMBL" id="JAJSOF020000033">
    <property type="protein sequence ID" value="KAJ4430368.1"/>
    <property type="molecule type" value="Genomic_DNA"/>
</dbReference>
<accession>A0ABQ8S8S4</accession>
<evidence type="ECO:0000313" key="2">
    <source>
        <dbReference type="Proteomes" id="UP001148838"/>
    </source>
</evidence>
<organism evidence="1 2">
    <name type="scientific">Periplaneta americana</name>
    <name type="common">American cockroach</name>
    <name type="synonym">Blatta americana</name>
    <dbReference type="NCBI Taxonomy" id="6978"/>
    <lineage>
        <taxon>Eukaryota</taxon>
        <taxon>Metazoa</taxon>
        <taxon>Ecdysozoa</taxon>
        <taxon>Arthropoda</taxon>
        <taxon>Hexapoda</taxon>
        <taxon>Insecta</taxon>
        <taxon>Pterygota</taxon>
        <taxon>Neoptera</taxon>
        <taxon>Polyneoptera</taxon>
        <taxon>Dictyoptera</taxon>
        <taxon>Blattodea</taxon>
        <taxon>Blattoidea</taxon>
        <taxon>Blattidae</taxon>
        <taxon>Blattinae</taxon>
        <taxon>Periplaneta</taxon>
    </lineage>
</organism>
<proteinExistence type="predicted"/>
<feature type="non-terminal residue" evidence="1">
    <location>
        <position position="100"/>
    </location>
</feature>
<comment type="caution">
    <text evidence="1">The sequence shown here is derived from an EMBL/GenBank/DDBJ whole genome shotgun (WGS) entry which is preliminary data.</text>
</comment>
<sequence length="100" mass="11039">MAGLCEGGNETPVSLKAIPTAKPCRLDLARWLHDEYFILANDMRKVTKAAETASLTSKEILDARKFVLDHLLELLRKLGISDNLEKYCDGSDTESEGQGT</sequence>
<name>A0ABQ8S8S4_PERAM</name>
<reference evidence="1 2" key="1">
    <citation type="journal article" date="2022" name="Allergy">
        <title>Genome assembly and annotation of Periplaneta americana reveal a comprehensive cockroach allergen profile.</title>
        <authorList>
            <person name="Wang L."/>
            <person name="Xiong Q."/>
            <person name="Saelim N."/>
            <person name="Wang L."/>
            <person name="Nong W."/>
            <person name="Wan A.T."/>
            <person name="Shi M."/>
            <person name="Liu X."/>
            <person name="Cao Q."/>
            <person name="Hui J.H.L."/>
            <person name="Sookrung N."/>
            <person name="Leung T.F."/>
            <person name="Tungtrongchitr A."/>
            <person name="Tsui S.K.W."/>
        </authorList>
    </citation>
    <scope>NUCLEOTIDE SEQUENCE [LARGE SCALE GENOMIC DNA]</scope>
    <source>
        <strain evidence="1">PWHHKU_190912</strain>
    </source>
</reference>
<gene>
    <name evidence="1" type="ORF">ANN_22584</name>
</gene>
<protein>
    <submittedName>
        <fullName evidence="1">Uncharacterized protein</fullName>
    </submittedName>
</protein>
<dbReference type="Proteomes" id="UP001148838">
    <property type="component" value="Unassembled WGS sequence"/>
</dbReference>
<keyword evidence="2" id="KW-1185">Reference proteome</keyword>